<evidence type="ECO:0000313" key="2">
    <source>
        <dbReference type="EMBL" id="MCH3852701.1"/>
    </source>
</evidence>
<feature type="non-terminal residue" evidence="2">
    <location>
        <position position="1"/>
    </location>
</feature>
<dbReference type="RefSeq" id="WP_240381587.1">
    <property type="nucleotide sequence ID" value="NZ_JAJUOL010000315.1"/>
</dbReference>
<dbReference type="Proteomes" id="UP001199644">
    <property type="component" value="Unassembled WGS sequence"/>
</dbReference>
<proteinExistence type="predicted"/>
<keyword evidence="1" id="KW-1133">Transmembrane helix</keyword>
<accession>A0AAW5ECL7</accession>
<feature type="transmembrane region" description="Helical" evidence="1">
    <location>
        <begin position="39"/>
        <end position="58"/>
    </location>
</feature>
<evidence type="ECO:0008006" key="4">
    <source>
        <dbReference type="Google" id="ProtNLM"/>
    </source>
</evidence>
<dbReference type="EMBL" id="JAJUOL010000315">
    <property type="protein sequence ID" value="MCH3852701.1"/>
    <property type="molecule type" value="Genomic_DNA"/>
</dbReference>
<feature type="transmembrane region" description="Helical" evidence="1">
    <location>
        <begin position="70"/>
        <end position="89"/>
    </location>
</feature>
<feature type="non-terminal residue" evidence="2">
    <location>
        <position position="95"/>
    </location>
</feature>
<evidence type="ECO:0000313" key="3">
    <source>
        <dbReference type="Proteomes" id="UP001199644"/>
    </source>
</evidence>
<comment type="caution">
    <text evidence="2">The sequence shown here is derived from an EMBL/GenBank/DDBJ whole genome shotgun (WGS) entry which is preliminary data.</text>
</comment>
<name>A0AAW5ECL7_CAMJU</name>
<keyword evidence="1" id="KW-0472">Membrane</keyword>
<organism evidence="2 3">
    <name type="scientific">Campylobacter jejuni</name>
    <dbReference type="NCBI Taxonomy" id="197"/>
    <lineage>
        <taxon>Bacteria</taxon>
        <taxon>Pseudomonadati</taxon>
        <taxon>Campylobacterota</taxon>
        <taxon>Epsilonproteobacteria</taxon>
        <taxon>Campylobacterales</taxon>
        <taxon>Campylobacteraceae</taxon>
        <taxon>Campylobacter</taxon>
    </lineage>
</organism>
<reference evidence="2" key="1">
    <citation type="submission" date="2021-12" db="EMBL/GenBank/DDBJ databases">
        <title>Prevalence of phenicol resistance gene fexA in Campylobacter isolated from poultry supply chain.</title>
        <authorList>
            <person name="Tang B."/>
            <person name="Zheng X."/>
            <person name="Lin J."/>
            <person name="Lin R."/>
            <person name="Yang H."/>
            <person name="Shen Z."/>
            <person name="Xia F."/>
        </authorList>
    </citation>
    <scope>NUCLEOTIDE SEQUENCE</scope>
    <source>
        <strain evidence="2">CJHN2011004</strain>
    </source>
</reference>
<keyword evidence="1" id="KW-0812">Transmembrane</keyword>
<gene>
    <name evidence="2" type="ORF">LZC39_11430</name>
</gene>
<protein>
    <recommendedName>
        <fullName evidence="4">Cytochrome C biogenesis protein</fullName>
    </recommendedName>
</protein>
<feature type="transmembrane region" description="Helical" evidence="1">
    <location>
        <begin position="7"/>
        <end position="27"/>
    </location>
</feature>
<sequence length="95" mass="10906">GDLRISIVLFLLFALSCGLATFIESAYGTPTAWAMVYDSFWFEYIQLLLGINLLFGMFRYKMFALKKMPLMIFHFSFLFILLGSAMTRYGGFEGL</sequence>
<evidence type="ECO:0000256" key="1">
    <source>
        <dbReference type="SAM" id="Phobius"/>
    </source>
</evidence>
<dbReference type="AlphaFoldDB" id="A0AAW5ECL7"/>